<proteinExistence type="predicted"/>
<accession>A0A2T0W7Y8</accession>
<keyword evidence="3" id="KW-1185">Reference proteome</keyword>
<dbReference type="PANTHER" id="PTHR42886">
    <property type="entry name" value="RE40534P-RELATED"/>
    <property type="match status" value="1"/>
</dbReference>
<gene>
    <name evidence="2" type="ORF">CLV74_1399</name>
</gene>
<evidence type="ECO:0000313" key="3">
    <source>
        <dbReference type="Proteomes" id="UP000238392"/>
    </source>
</evidence>
<dbReference type="InterPro" id="IPR000073">
    <property type="entry name" value="AB_hydrolase_1"/>
</dbReference>
<sequence>MEAVFFCHGMPGSKADATLLHKANPDVDIVALDLLANAPEDVDVAFSNALHTKAIAADNGGIVLAGFSIGAMAAIKIAAKRPDIVSRLILISPAAPLSMGDFLPDMAGKPVFKLAMSHPKLLRLLTVFQGLMTRWSPERTAGALFRNCGAPERALFEDPAFQASLNQALVECFLRRPDAYLAFINAYVADWSETIDLVQCPVELWHGTNDTWSPQEMSYALAKRFGEKATLRMVEQAEHYSTMSKVTF</sequence>
<dbReference type="AlphaFoldDB" id="A0A2T0W7Y8"/>
<feature type="domain" description="AB hydrolase-1" evidence="1">
    <location>
        <begin position="4"/>
        <end position="240"/>
    </location>
</feature>
<comment type="caution">
    <text evidence="2">The sequence shown here is derived from an EMBL/GenBank/DDBJ whole genome shotgun (WGS) entry which is preliminary data.</text>
</comment>
<dbReference type="Pfam" id="PF12697">
    <property type="entry name" value="Abhydrolase_6"/>
    <property type="match status" value="1"/>
</dbReference>
<dbReference type="InterPro" id="IPR029058">
    <property type="entry name" value="AB_hydrolase_fold"/>
</dbReference>
<organism evidence="2 3">
    <name type="scientific">Donghicola tyrosinivorans</name>
    <dbReference type="NCBI Taxonomy" id="1652492"/>
    <lineage>
        <taxon>Bacteria</taxon>
        <taxon>Pseudomonadati</taxon>
        <taxon>Pseudomonadota</taxon>
        <taxon>Alphaproteobacteria</taxon>
        <taxon>Rhodobacterales</taxon>
        <taxon>Roseobacteraceae</taxon>
        <taxon>Donghicola</taxon>
    </lineage>
</organism>
<dbReference type="SUPFAM" id="SSF53474">
    <property type="entry name" value="alpha/beta-Hydrolases"/>
    <property type="match status" value="1"/>
</dbReference>
<dbReference type="Gene3D" id="3.40.50.1820">
    <property type="entry name" value="alpha/beta hydrolase"/>
    <property type="match status" value="1"/>
</dbReference>
<name>A0A2T0W7Y8_9RHOB</name>
<dbReference type="EMBL" id="PVTQ01000039">
    <property type="protein sequence ID" value="PRY82789.1"/>
    <property type="molecule type" value="Genomic_DNA"/>
</dbReference>
<dbReference type="Proteomes" id="UP000238392">
    <property type="component" value="Unassembled WGS sequence"/>
</dbReference>
<evidence type="ECO:0000259" key="1">
    <source>
        <dbReference type="Pfam" id="PF12697"/>
    </source>
</evidence>
<dbReference type="RefSeq" id="WP_106269077.1">
    <property type="nucleotide sequence ID" value="NZ_PVTQ01000039.1"/>
</dbReference>
<reference evidence="2 3" key="1">
    <citation type="submission" date="2018-03" db="EMBL/GenBank/DDBJ databases">
        <title>Genomic Encyclopedia of Archaeal and Bacterial Type Strains, Phase II (KMG-II): from individual species to whole genera.</title>
        <authorList>
            <person name="Goeker M."/>
        </authorList>
    </citation>
    <scope>NUCLEOTIDE SEQUENCE [LARGE SCALE GENOMIC DNA]</scope>
    <source>
        <strain evidence="2 3">DSM 100212</strain>
    </source>
</reference>
<protein>
    <submittedName>
        <fullName evidence="2">Pimeloyl-ACP methyl ester carboxylesterase</fullName>
    </submittedName>
</protein>
<dbReference type="PANTHER" id="PTHR42886:SF29">
    <property type="entry name" value="PUMMELIG, ISOFORM A"/>
    <property type="match status" value="1"/>
</dbReference>
<dbReference type="OrthoDB" id="8680283at2"/>
<evidence type="ECO:0000313" key="2">
    <source>
        <dbReference type="EMBL" id="PRY82789.1"/>
    </source>
</evidence>